<dbReference type="PANTHER" id="PTHR43022:SF1">
    <property type="entry name" value="PROTEIN SMF"/>
    <property type="match status" value="1"/>
</dbReference>
<evidence type="ECO:0000313" key="5">
    <source>
        <dbReference type="Proteomes" id="UP000515514"/>
    </source>
</evidence>
<dbReference type="NCBIfam" id="TIGR00732">
    <property type="entry name" value="dprA"/>
    <property type="match status" value="1"/>
</dbReference>
<feature type="domain" description="DprA winged helix" evidence="3">
    <location>
        <begin position="309"/>
        <end position="363"/>
    </location>
</feature>
<organism evidence="4 5">
    <name type="scientific">Constantimarinum furrinae</name>
    <dbReference type="NCBI Taxonomy" id="2562285"/>
    <lineage>
        <taxon>Bacteria</taxon>
        <taxon>Pseudomonadati</taxon>
        <taxon>Bacteroidota</taxon>
        <taxon>Flavobacteriia</taxon>
        <taxon>Flavobacteriales</taxon>
        <taxon>Flavobacteriaceae</taxon>
        <taxon>Altibacter/Constantimarinum group</taxon>
        <taxon>Constantimarinum</taxon>
    </lineage>
</organism>
<dbReference type="InterPro" id="IPR057666">
    <property type="entry name" value="DrpA_SLOG"/>
</dbReference>
<dbReference type="GO" id="GO:0009294">
    <property type="term" value="P:DNA-mediated transformation"/>
    <property type="evidence" value="ECO:0007669"/>
    <property type="project" value="InterPro"/>
</dbReference>
<dbReference type="AlphaFoldDB" id="A0A7G8PSX6"/>
<evidence type="ECO:0000256" key="1">
    <source>
        <dbReference type="ARBA" id="ARBA00006525"/>
    </source>
</evidence>
<dbReference type="Gene3D" id="3.40.50.450">
    <property type="match status" value="1"/>
</dbReference>
<accession>A0A7G8PSX6</accession>
<dbReference type="Pfam" id="PF17782">
    <property type="entry name" value="WHD_DprA"/>
    <property type="match status" value="1"/>
</dbReference>
<dbReference type="Pfam" id="PF02481">
    <property type="entry name" value="DNA_processg_A"/>
    <property type="match status" value="1"/>
</dbReference>
<dbReference type="InterPro" id="IPR010994">
    <property type="entry name" value="RuvA_2-like"/>
</dbReference>
<gene>
    <name evidence="4" type="ORF">ALE3EI_0867</name>
</gene>
<name>A0A7G8PSX6_9FLAO</name>
<dbReference type="SUPFAM" id="SSF47781">
    <property type="entry name" value="RuvA domain 2-like"/>
    <property type="match status" value="1"/>
</dbReference>
<sequence length="368" mass="41199">MLSKNELRYMLALQRVPNLGDASAKKLLNHVGSAEGIFNESKRNLLKIDGIGSYKLKELHKKTNLDAAESELRFIENNNITVSYFQDKSYPEKLKHCLDGPILLFRKGNIDLKHKKIISIVGTRRITPMGREFCERLIEDLTPLNPVIVSGFAYGVDITAHTSAIDCRLQTIACLAHGLTQIYPKSHQRYVATLESNGGLITEFWSDDAFDRTNFLKRNRIIAGLSEATIVIESAEKGGSLVTADIANSYHREVFAVPGRTTDIQSTGCNNLIKSQQAHMLTSAADLVYLMGWSLVQKTRETRQTQLFAALTPDEQKIFDFLKQSDKELLDTIALHCGMPSFKVATVLLNMELKGVLRPLPGKFFQLN</sequence>
<dbReference type="InterPro" id="IPR041614">
    <property type="entry name" value="DprA_WH"/>
</dbReference>
<feature type="domain" description="Smf/DprA SLOG" evidence="2">
    <location>
        <begin position="83"/>
        <end position="289"/>
    </location>
</feature>
<dbReference type="RefSeq" id="WP_186991214.1">
    <property type="nucleotide sequence ID" value="NZ_CP052909.1"/>
</dbReference>
<dbReference type="EMBL" id="CP052909">
    <property type="protein sequence ID" value="QNJ97442.1"/>
    <property type="molecule type" value="Genomic_DNA"/>
</dbReference>
<protein>
    <submittedName>
        <fullName evidence="4">Smf protein DNA processing chain A</fullName>
    </submittedName>
</protein>
<dbReference type="Gene3D" id="1.10.10.10">
    <property type="entry name" value="Winged helix-like DNA-binding domain superfamily/Winged helix DNA-binding domain"/>
    <property type="match status" value="1"/>
</dbReference>
<dbReference type="InterPro" id="IPR003488">
    <property type="entry name" value="DprA"/>
</dbReference>
<evidence type="ECO:0000259" key="2">
    <source>
        <dbReference type="Pfam" id="PF02481"/>
    </source>
</evidence>
<dbReference type="Proteomes" id="UP000515514">
    <property type="component" value="Chromosome"/>
</dbReference>
<proteinExistence type="inferred from homology"/>
<evidence type="ECO:0000259" key="3">
    <source>
        <dbReference type="Pfam" id="PF17782"/>
    </source>
</evidence>
<evidence type="ECO:0000313" key="4">
    <source>
        <dbReference type="EMBL" id="QNJ97442.1"/>
    </source>
</evidence>
<dbReference type="PANTHER" id="PTHR43022">
    <property type="entry name" value="PROTEIN SMF"/>
    <property type="match status" value="1"/>
</dbReference>
<reference evidence="4 5" key="1">
    <citation type="submission" date="2020-04" db="EMBL/GenBank/DDBJ databases">
        <title>Genome sequence of Altibacter aquimarinus strain ALE3EI.</title>
        <authorList>
            <person name="Oh H.-M."/>
            <person name="Jang D."/>
        </authorList>
    </citation>
    <scope>NUCLEOTIDE SEQUENCE [LARGE SCALE GENOMIC DNA]</scope>
    <source>
        <strain evidence="4 5">ALE3EI</strain>
    </source>
</reference>
<comment type="similarity">
    <text evidence="1">Belongs to the DprA/Smf family.</text>
</comment>
<dbReference type="SUPFAM" id="SSF102405">
    <property type="entry name" value="MCP/YpsA-like"/>
    <property type="match status" value="1"/>
</dbReference>
<dbReference type="KEGG" id="alti:ALE3EI_0867"/>
<dbReference type="InterPro" id="IPR036388">
    <property type="entry name" value="WH-like_DNA-bd_sf"/>
</dbReference>
<keyword evidence="5" id="KW-1185">Reference proteome</keyword>